<feature type="region of interest" description="Disordered" evidence="1">
    <location>
        <begin position="1"/>
        <end position="23"/>
    </location>
</feature>
<dbReference type="InterPro" id="IPR021462">
    <property type="entry name" value="DUF3114"/>
</dbReference>
<organism evidence="2 3">
    <name type="scientific">Streptococcus criceti HS-6</name>
    <dbReference type="NCBI Taxonomy" id="873449"/>
    <lineage>
        <taxon>Bacteria</taxon>
        <taxon>Bacillati</taxon>
        <taxon>Bacillota</taxon>
        <taxon>Bacilli</taxon>
        <taxon>Lactobacillales</taxon>
        <taxon>Streptococcaceae</taxon>
        <taxon>Streptococcus</taxon>
    </lineage>
</organism>
<keyword evidence="3" id="KW-1185">Reference proteome</keyword>
<name>G5JN99_STRCG</name>
<gene>
    <name evidence="2" type="ORF">STRCR_0136</name>
</gene>
<dbReference type="STRING" id="873449.STRCR_0136"/>
<dbReference type="EMBL" id="AEUV02000002">
    <property type="protein sequence ID" value="EHI74120.1"/>
    <property type="molecule type" value="Genomic_DNA"/>
</dbReference>
<evidence type="ECO:0000256" key="1">
    <source>
        <dbReference type="SAM" id="MobiDB-lite"/>
    </source>
</evidence>
<evidence type="ECO:0000313" key="2">
    <source>
        <dbReference type="EMBL" id="EHI74120.1"/>
    </source>
</evidence>
<reference evidence="2" key="1">
    <citation type="submission" date="2011-07" db="EMBL/GenBank/DDBJ databases">
        <authorList>
            <person name="Stanhope M.J."/>
            <person name="Durkin A.S."/>
            <person name="Hostetler J."/>
            <person name="Kim M."/>
            <person name="Radune D."/>
            <person name="Singh I."/>
            <person name="Town C.D."/>
        </authorList>
    </citation>
    <scope>NUCLEOTIDE SEQUENCE [LARGE SCALE GENOMIC DNA]</scope>
    <source>
        <strain evidence="2">HS-6</strain>
    </source>
</reference>
<proteinExistence type="predicted"/>
<dbReference type="AlphaFoldDB" id="G5JN99"/>
<feature type="region of interest" description="Disordered" evidence="1">
    <location>
        <begin position="145"/>
        <end position="167"/>
    </location>
</feature>
<dbReference type="Pfam" id="PF11311">
    <property type="entry name" value="DUF3114"/>
    <property type="match status" value="1"/>
</dbReference>
<protein>
    <submittedName>
        <fullName evidence="2">Uncharacterized protein</fullName>
    </submittedName>
</protein>
<comment type="caution">
    <text evidence="2">The sequence shown here is derived from an EMBL/GenBank/DDBJ whole genome shotgun (WGS) entry which is preliminary data.</text>
</comment>
<dbReference type="Proteomes" id="UP000004322">
    <property type="component" value="Unassembled WGS sequence"/>
</dbReference>
<feature type="compositionally biased region" description="Basic and acidic residues" evidence="1">
    <location>
        <begin position="148"/>
        <end position="167"/>
    </location>
</feature>
<sequence>MHNKGKLVDSDGDGEPDSVSYPGGSTANYKVTIGFRSEFIIDSEGNFLNEIDSEGTTENGIVNGASFNYANENDNIHKQLDVDSVKPYDPEYHSKVAKQYISPNNIGGDILSRAKDAWEDYWENGNGENWDDSYWNDSGYYSKNGASAHDRVEEARDELRDMIKNQS</sequence>
<accession>G5JN99</accession>
<dbReference type="OrthoDB" id="2231884at2"/>
<evidence type="ECO:0000313" key="3">
    <source>
        <dbReference type="Proteomes" id="UP000004322"/>
    </source>
</evidence>